<evidence type="ECO:0000313" key="3">
    <source>
        <dbReference type="Proteomes" id="UP001265746"/>
    </source>
</evidence>
<feature type="compositionally biased region" description="Low complexity" evidence="1">
    <location>
        <begin position="26"/>
        <end position="53"/>
    </location>
</feature>
<feature type="region of interest" description="Disordered" evidence="1">
    <location>
        <begin position="291"/>
        <end position="317"/>
    </location>
</feature>
<evidence type="ECO:0000256" key="1">
    <source>
        <dbReference type="SAM" id="MobiDB-lite"/>
    </source>
</evidence>
<feature type="compositionally biased region" description="Low complexity" evidence="1">
    <location>
        <begin position="299"/>
        <end position="310"/>
    </location>
</feature>
<organism evidence="2 3">
    <name type="scientific">Phomopsis amygdali</name>
    <name type="common">Fusicoccum amygdali</name>
    <dbReference type="NCBI Taxonomy" id="1214568"/>
    <lineage>
        <taxon>Eukaryota</taxon>
        <taxon>Fungi</taxon>
        <taxon>Dikarya</taxon>
        <taxon>Ascomycota</taxon>
        <taxon>Pezizomycotina</taxon>
        <taxon>Sordariomycetes</taxon>
        <taxon>Sordariomycetidae</taxon>
        <taxon>Diaporthales</taxon>
        <taxon>Diaporthaceae</taxon>
        <taxon>Diaporthe</taxon>
    </lineage>
</organism>
<feature type="compositionally biased region" description="Polar residues" evidence="1">
    <location>
        <begin position="594"/>
        <end position="622"/>
    </location>
</feature>
<feature type="compositionally biased region" description="Acidic residues" evidence="1">
    <location>
        <begin position="826"/>
        <end position="835"/>
    </location>
</feature>
<name>A0AAD9W860_PHOAM</name>
<feature type="compositionally biased region" description="Low complexity" evidence="1">
    <location>
        <begin position="167"/>
        <end position="197"/>
    </location>
</feature>
<feature type="region of interest" description="Disordered" evidence="1">
    <location>
        <begin position="379"/>
        <end position="409"/>
    </location>
</feature>
<proteinExistence type="predicted"/>
<evidence type="ECO:0000313" key="2">
    <source>
        <dbReference type="EMBL" id="KAK2613308.1"/>
    </source>
</evidence>
<feature type="region of interest" description="Disordered" evidence="1">
    <location>
        <begin position="530"/>
        <end position="644"/>
    </location>
</feature>
<accession>A0AAD9W860</accession>
<dbReference type="Proteomes" id="UP001265746">
    <property type="component" value="Unassembled WGS sequence"/>
</dbReference>
<protein>
    <submittedName>
        <fullName evidence="2">Uncharacterized protein</fullName>
    </submittedName>
</protein>
<feature type="compositionally biased region" description="Basic and acidic residues" evidence="1">
    <location>
        <begin position="754"/>
        <end position="767"/>
    </location>
</feature>
<feature type="region of interest" description="Disordered" evidence="1">
    <location>
        <begin position="736"/>
        <end position="767"/>
    </location>
</feature>
<feature type="region of interest" description="Disordered" evidence="1">
    <location>
        <begin position="812"/>
        <end position="842"/>
    </location>
</feature>
<dbReference type="AlphaFoldDB" id="A0AAD9W860"/>
<comment type="caution">
    <text evidence="2">The sequence shown here is derived from an EMBL/GenBank/DDBJ whole genome shotgun (WGS) entry which is preliminary data.</text>
</comment>
<sequence>MDVDVDDKSIYSSEMDIDTDTNTEISSFFSTPPSSSSNIYSTPQSSSPSFSLAQSFADTPCPVRNVLAPLPQGLGDEMEGVIITPSKQTATSQAAASQPPKRNGVVSFNMQPLAVQPAAAEPASSQSPKTTGLSMFNVKPAAVQHTTAQLPAPEAPKKNGVLAFSMQPATLPPTAAQPAQQPSQQSTTPHAPTTQPPMRNGVVSFHMQPATQSGPSQPAKAQAPDKNGVLSFTMQPAAQPTSTQTATTQPLKKNGVVSFTMQPALAQSEPPQQHQAQPAFAQVPDVQTTWTQSATQQLPTAQGHAGQATAPQPPAVPVVKDTPASADIWPTNDPAEVFKETWASMASKMPDLRAFEFASRRFRALHTTNASEVAQLFSSNEEQQVPTAQSTSSFPPLNSQPAGSDAPAAADLGQESIYEDYMQIVLDKLASFYFSESKTCNGSNPSLFGPFIERDKEDNFAAQLTVAANTQLPGGDHDGDLVEIKPVQVTQKAAGKLPTTELNTAAFVAPEADAQDETLLAQLAIAANTQLPDGDSDDDLNETRADQGAQNTAVTQSVDKFGPAEANNVASVIPDPADREQRAGVVASQEKSAETQSINQTDVSVPSTQPISMVTSGSIQSRDSSEAMGTEGTQPPEMGKSATGQGQFDFQVQSFQFGHAAPYLFSQVNNPFVNAPIFEPSTAKKARAPPAHTTPIIELSEEQEYEVGSDQDPNVDLEYDFKRAFRPRKFTALVGASPGPAAPADVTAATHAPQEQKDKGSSDKDLNVDRDYDLKKVFRPHKFFARVAASPGPARLLAPPVTGGFDLSASTSQTEFVGQKRKRDEESDFEHDEDDAHNNKTKLYGTRPERMQQRGFKCVTMKQLKLVGRTYNEEYGLEMMNEIFYHTFPRLVSQLQFPEGEWTKAEQEDEAEVFVESMLEEELNERSFQAVQEAFMPEFGTNFPKSRNTLFDVFSEWYVKFMHYELAFLCPNMNRKEIMNIGDALEEAFWKYMDEHPPKDDA</sequence>
<feature type="region of interest" description="Disordered" evidence="1">
    <location>
        <begin position="143"/>
        <end position="227"/>
    </location>
</feature>
<feature type="compositionally biased region" description="Polar residues" evidence="1">
    <location>
        <begin position="548"/>
        <end position="558"/>
    </location>
</feature>
<feature type="compositionally biased region" description="Low complexity" evidence="1">
    <location>
        <begin position="738"/>
        <end position="753"/>
    </location>
</feature>
<gene>
    <name evidence="2" type="ORF">N8I77_000229</name>
</gene>
<keyword evidence="3" id="KW-1185">Reference proteome</keyword>
<reference evidence="2" key="1">
    <citation type="submission" date="2023-06" db="EMBL/GenBank/DDBJ databases">
        <authorList>
            <person name="Noh H."/>
        </authorList>
    </citation>
    <scope>NUCLEOTIDE SEQUENCE</scope>
    <source>
        <strain evidence="2">DUCC20226</strain>
    </source>
</reference>
<feature type="compositionally biased region" description="Polar residues" evidence="1">
    <location>
        <begin position="379"/>
        <end position="402"/>
    </location>
</feature>
<feature type="region of interest" description="Disordered" evidence="1">
    <location>
        <begin position="1"/>
        <end position="53"/>
    </location>
</feature>
<dbReference type="EMBL" id="JAUJFL010000001">
    <property type="protein sequence ID" value="KAK2613308.1"/>
    <property type="molecule type" value="Genomic_DNA"/>
</dbReference>